<dbReference type="GO" id="GO:0005886">
    <property type="term" value="C:plasma membrane"/>
    <property type="evidence" value="ECO:0007669"/>
    <property type="project" value="UniProtKB-SubCell"/>
</dbReference>
<dbReference type="NCBIfam" id="TIGR01494">
    <property type="entry name" value="ATPase_P-type"/>
    <property type="match status" value="1"/>
</dbReference>
<dbReference type="InterPro" id="IPR051014">
    <property type="entry name" value="Cation_Transport_ATPase_IB"/>
</dbReference>
<accession>A0A212KML8</accession>
<feature type="transmembrane region" description="Helical" evidence="10">
    <location>
        <begin position="115"/>
        <end position="140"/>
    </location>
</feature>
<dbReference type="PANTHER" id="PTHR48085">
    <property type="entry name" value="CADMIUM/ZINC-TRANSPORTING ATPASE HMA2-RELATED"/>
    <property type="match status" value="1"/>
</dbReference>
<dbReference type="PANTHER" id="PTHR48085:SF5">
    <property type="entry name" value="CADMIUM_ZINC-TRANSPORTING ATPASE HMA4-RELATED"/>
    <property type="match status" value="1"/>
</dbReference>
<protein>
    <recommendedName>
        <fullName evidence="8">P-type Zn(2+) transporter</fullName>
        <ecNumber evidence="8">7.2.2.12</ecNumber>
    </recommendedName>
</protein>
<feature type="transmembrane region" description="Helical" evidence="10">
    <location>
        <begin position="78"/>
        <end position="95"/>
    </location>
</feature>
<dbReference type="InterPro" id="IPR023299">
    <property type="entry name" value="ATPase_P-typ_cyto_dom_N"/>
</dbReference>
<dbReference type="InterPro" id="IPR059000">
    <property type="entry name" value="ATPase_P-type_domA"/>
</dbReference>
<evidence type="ECO:0000259" key="12">
    <source>
        <dbReference type="Pfam" id="PF00122"/>
    </source>
</evidence>
<dbReference type="InterPro" id="IPR023298">
    <property type="entry name" value="ATPase_P-typ_TM_dom_sf"/>
</dbReference>
<name>A0A212KML8_9PROT</name>
<dbReference type="SUPFAM" id="SSF81653">
    <property type="entry name" value="Calcium ATPase, transduction domain A"/>
    <property type="match status" value="1"/>
</dbReference>
<dbReference type="InterPro" id="IPR008250">
    <property type="entry name" value="ATPase_P-typ_transduc_dom_A_sf"/>
</dbReference>
<keyword evidence="10" id="KW-0067">ATP-binding</keyword>
<keyword evidence="5" id="KW-1278">Translocase</keyword>
<dbReference type="PROSITE" id="PS00154">
    <property type="entry name" value="ATPASE_E1_E2"/>
    <property type="match status" value="1"/>
</dbReference>
<evidence type="ECO:0000256" key="5">
    <source>
        <dbReference type="ARBA" id="ARBA00022967"/>
    </source>
</evidence>
<feature type="transmembrane region" description="Helical" evidence="10">
    <location>
        <begin position="312"/>
        <end position="337"/>
    </location>
</feature>
<keyword evidence="10" id="KW-0547">Nucleotide-binding</keyword>
<organism evidence="13">
    <name type="scientific">uncultured Alphaproteobacteria bacterium</name>
    <dbReference type="NCBI Taxonomy" id="91750"/>
    <lineage>
        <taxon>Bacteria</taxon>
        <taxon>Pseudomonadati</taxon>
        <taxon>Pseudomonadota</taxon>
        <taxon>Alphaproteobacteria</taxon>
        <taxon>environmental samples</taxon>
    </lineage>
</organism>
<sequence length="653" mass="65459">MGCCMRCQGFGSVEKPPEEPHDHDHHDHHGHDHHGHSHGAGGGSLLATLWAEGALKLAVVYAVALQAGAVAERLVPALAPWPLAAALAVGVLPVARQAWRAARGGNPFSIETLMTVAAVGAAAIGATGEAAMVVLLFLLGECLETVAAHRSQAGIRALVGLAPQTARREGADGLETVRAEALAIGDVILVGAGERVAADGTVKDGMSAVDESALTGEPMPVAKAPGDAVFAGTVNGEGTLRVTVSAEAGDTAIARVVRLVEEARTRKAPVERFIARFARWYTPAIVGVAALVMVLPPLLAGGDWLAWVYRGLALLLIGCPCALVISTPAALASGLAAGAGRGLLIKGGAVIEGLAGIGAVAFDKTGTLTEGHPRIVEVVGRVASRDEVLALAAGLSLGSAHPMARAIREAAAEAAVQGAPVAEVAALPGRGVRGRAGGAEVFLGAVDDPEAAALAAGGRTVSALMRDGAVIGLIAAQDAARADAADGVARLGRLGVRATMLTGDAAPAAQAVAAALGVEWRAGLKPEDKLAAVRAWQAEGLKVAKVGDGINDAPALAAADVGIAFGGGADVALETADAASLHARVGDVAAMIELARRTMANIRQNIAIALGLKAVFLVTTVIGVTGLWPAVLADTGATVLVTANALRLLRAPA</sequence>
<keyword evidence="7 10" id="KW-0472">Membrane</keyword>
<evidence type="ECO:0000256" key="3">
    <source>
        <dbReference type="ARBA" id="ARBA00022692"/>
    </source>
</evidence>
<dbReference type="SUPFAM" id="SSF56784">
    <property type="entry name" value="HAD-like"/>
    <property type="match status" value="1"/>
</dbReference>
<keyword evidence="3 10" id="KW-0812">Transmembrane</keyword>
<feature type="transmembrane region" description="Helical" evidence="10">
    <location>
        <begin position="606"/>
        <end position="624"/>
    </location>
</feature>
<dbReference type="NCBIfam" id="TIGR01512">
    <property type="entry name" value="ATPase-IB2_Cd"/>
    <property type="match status" value="1"/>
</dbReference>
<dbReference type="Pfam" id="PF00122">
    <property type="entry name" value="E1-E2_ATPase"/>
    <property type="match status" value="1"/>
</dbReference>
<comment type="similarity">
    <text evidence="2 10">Belongs to the cation transport ATPase (P-type) (TC 3.A.3) family. Type IB subfamily.</text>
</comment>
<dbReference type="FunFam" id="2.70.150.10:FF:000002">
    <property type="entry name" value="Copper-transporting ATPase 1, putative"/>
    <property type="match status" value="1"/>
</dbReference>
<dbReference type="AlphaFoldDB" id="A0A212KML8"/>
<dbReference type="PRINTS" id="PR00119">
    <property type="entry name" value="CATATPASE"/>
</dbReference>
<dbReference type="InterPro" id="IPR001757">
    <property type="entry name" value="P_typ_ATPase"/>
</dbReference>
<dbReference type="PRINTS" id="PR00941">
    <property type="entry name" value="CDATPASE"/>
</dbReference>
<dbReference type="InterPro" id="IPR036412">
    <property type="entry name" value="HAD-like_sf"/>
</dbReference>
<dbReference type="EMBL" id="FLUO01000003">
    <property type="protein sequence ID" value="SBW12966.1"/>
    <property type="molecule type" value="Genomic_DNA"/>
</dbReference>
<feature type="compositionally biased region" description="Basic and acidic residues" evidence="11">
    <location>
        <begin position="15"/>
        <end position="30"/>
    </location>
</feature>
<evidence type="ECO:0000256" key="7">
    <source>
        <dbReference type="ARBA" id="ARBA00023136"/>
    </source>
</evidence>
<evidence type="ECO:0000256" key="2">
    <source>
        <dbReference type="ARBA" id="ARBA00006024"/>
    </source>
</evidence>
<dbReference type="SFLD" id="SFLDG00002">
    <property type="entry name" value="C1.7:_P-type_atpase_like"/>
    <property type="match status" value="1"/>
</dbReference>
<dbReference type="GO" id="GO:0005524">
    <property type="term" value="F:ATP binding"/>
    <property type="evidence" value="ECO:0007669"/>
    <property type="project" value="UniProtKB-UniRule"/>
</dbReference>
<feature type="domain" description="P-type ATPase A" evidence="12">
    <location>
        <begin position="161"/>
        <end position="261"/>
    </location>
</feature>
<evidence type="ECO:0000256" key="4">
    <source>
        <dbReference type="ARBA" id="ARBA00022723"/>
    </source>
</evidence>
<dbReference type="Gene3D" id="3.40.50.1000">
    <property type="entry name" value="HAD superfamily/HAD-like"/>
    <property type="match status" value="1"/>
</dbReference>
<dbReference type="Gene3D" id="2.70.150.10">
    <property type="entry name" value="Calcium-transporting ATPase, cytoplasmic transduction domain A"/>
    <property type="match status" value="1"/>
</dbReference>
<dbReference type="EC" id="7.2.2.12" evidence="8"/>
<dbReference type="Pfam" id="PF00702">
    <property type="entry name" value="Hydrolase"/>
    <property type="match status" value="1"/>
</dbReference>
<dbReference type="Gene3D" id="3.40.1110.10">
    <property type="entry name" value="Calcium-transporting ATPase, cytoplasmic domain N"/>
    <property type="match status" value="1"/>
</dbReference>
<reference evidence="13" key="1">
    <citation type="submission" date="2016-04" db="EMBL/GenBank/DDBJ databases">
        <authorList>
            <person name="Evans L.H."/>
            <person name="Alamgir A."/>
            <person name="Owens N."/>
            <person name="Weber N.D."/>
            <person name="Virtaneva K."/>
            <person name="Barbian K."/>
            <person name="Babar A."/>
            <person name="Rosenke K."/>
        </authorList>
    </citation>
    <scope>NUCLEOTIDE SEQUENCE</scope>
    <source>
        <strain evidence="13">86</strain>
    </source>
</reference>
<keyword evidence="10" id="KW-1003">Cell membrane</keyword>
<feature type="transmembrane region" description="Helical" evidence="10">
    <location>
        <begin position="280"/>
        <end position="300"/>
    </location>
</feature>
<evidence type="ECO:0000313" key="13">
    <source>
        <dbReference type="EMBL" id="SBW12966.1"/>
    </source>
</evidence>
<dbReference type="InterPro" id="IPR018303">
    <property type="entry name" value="ATPase_P-typ_P_site"/>
</dbReference>
<keyword evidence="4 10" id="KW-0479">Metal-binding</keyword>
<evidence type="ECO:0000256" key="10">
    <source>
        <dbReference type="RuleBase" id="RU362081"/>
    </source>
</evidence>
<evidence type="ECO:0000256" key="6">
    <source>
        <dbReference type="ARBA" id="ARBA00022989"/>
    </source>
</evidence>
<evidence type="ECO:0000256" key="9">
    <source>
        <dbReference type="ARBA" id="ARBA00047308"/>
    </source>
</evidence>
<comment type="subcellular location">
    <subcellularLocation>
        <location evidence="10">Cell membrane</location>
    </subcellularLocation>
    <subcellularLocation>
        <location evidence="1">Membrane</location>
    </subcellularLocation>
</comment>
<dbReference type="NCBIfam" id="TIGR01525">
    <property type="entry name" value="ATPase-IB_hvy"/>
    <property type="match status" value="1"/>
</dbReference>
<proteinExistence type="inferred from homology"/>
<evidence type="ECO:0000256" key="8">
    <source>
        <dbReference type="ARBA" id="ARBA00039097"/>
    </source>
</evidence>
<dbReference type="SFLD" id="SFLDS00003">
    <property type="entry name" value="Haloacid_Dehalogenase"/>
    <property type="match status" value="1"/>
</dbReference>
<gene>
    <name evidence="13" type="ORF">KL86APRO_30457</name>
</gene>
<keyword evidence="6 10" id="KW-1133">Transmembrane helix</keyword>
<dbReference type="GO" id="GO:0016887">
    <property type="term" value="F:ATP hydrolysis activity"/>
    <property type="evidence" value="ECO:0007669"/>
    <property type="project" value="InterPro"/>
</dbReference>
<evidence type="ECO:0000256" key="1">
    <source>
        <dbReference type="ARBA" id="ARBA00004370"/>
    </source>
</evidence>
<dbReference type="InterPro" id="IPR023214">
    <property type="entry name" value="HAD_sf"/>
</dbReference>
<feature type="region of interest" description="Disordered" evidence="11">
    <location>
        <begin position="15"/>
        <end position="40"/>
    </location>
</feature>
<comment type="catalytic activity">
    <reaction evidence="9">
        <text>Zn(2+)(in) + ATP + H2O = Zn(2+)(out) + ADP + phosphate + H(+)</text>
        <dbReference type="Rhea" id="RHEA:20621"/>
        <dbReference type="ChEBI" id="CHEBI:15377"/>
        <dbReference type="ChEBI" id="CHEBI:15378"/>
        <dbReference type="ChEBI" id="CHEBI:29105"/>
        <dbReference type="ChEBI" id="CHEBI:30616"/>
        <dbReference type="ChEBI" id="CHEBI:43474"/>
        <dbReference type="ChEBI" id="CHEBI:456216"/>
        <dbReference type="EC" id="7.2.2.12"/>
    </reaction>
</comment>
<dbReference type="GO" id="GO:0046872">
    <property type="term" value="F:metal ion binding"/>
    <property type="evidence" value="ECO:0007669"/>
    <property type="project" value="UniProtKB-KW"/>
</dbReference>
<dbReference type="GO" id="GO:0016463">
    <property type="term" value="F:P-type zinc transporter activity"/>
    <property type="evidence" value="ECO:0007669"/>
    <property type="project" value="UniProtKB-EC"/>
</dbReference>
<dbReference type="InterPro" id="IPR027256">
    <property type="entry name" value="P-typ_ATPase_IB"/>
</dbReference>
<dbReference type="SUPFAM" id="SSF81665">
    <property type="entry name" value="Calcium ATPase, transmembrane domain M"/>
    <property type="match status" value="1"/>
</dbReference>
<dbReference type="GO" id="GO:0015086">
    <property type="term" value="F:cadmium ion transmembrane transporter activity"/>
    <property type="evidence" value="ECO:0007669"/>
    <property type="project" value="TreeGrafter"/>
</dbReference>
<dbReference type="InterPro" id="IPR044492">
    <property type="entry name" value="P_typ_ATPase_HD_dom"/>
</dbReference>
<dbReference type="SFLD" id="SFLDF00027">
    <property type="entry name" value="p-type_atpase"/>
    <property type="match status" value="1"/>
</dbReference>
<evidence type="ECO:0000256" key="11">
    <source>
        <dbReference type="SAM" id="MobiDB-lite"/>
    </source>
</evidence>